<keyword evidence="6" id="KW-0472">Membrane</keyword>
<evidence type="ECO:0000256" key="5">
    <source>
        <dbReference type="ARBA" id="ARBA00022989"/>
    </source>
</evidence>
<comment type="caution">
    <text evidence="7">The sequence shown here is derived from an EMBL/GenBank/DDBJ whole genome shotgun (WGS) entry which is preliminary data.</text>
</comment>
<dbReference type="Proteomes" id="UP000239239">
    <property type="component" value="Unassembled WGS sequence"/>
</dbReference>
<evidence type="ECO:0000256" key="3">
    <source>
        <dbReference type="ARBA" id="ARBA00022475"/>
    </source>
</evidence>
<protein>
    <submittedName>
        <fullName evidence="7">MFS transporter</fullName>
    </submittedName>
</protein>
<dbReference type="PANTHER" id="PTHR23517:SF3">
    <property type="entry name" value="INTEGRAL MEMBRANE TRANSPORT PROTEIN"/>
    <property type="match status" value="1"/>
</dbReference>
<dbReference type="OrthoDB" id="5620971at2"/>
<dbReference type="InterPro" id="IPR050171">
    <property type="entry name" value="MFS_Transporters"/>
</dbReference>
<organism evidence="7 8">
    <name type="scientific">Legionella pneumophila</name>
    <dbReference type="NCBI Taxonomy" id="446"/>
    <lineage>
        <taxon>Bacteria</taxon>
        <taxon>Pseudomonadati</taxon>
        <taxon>Pseudomonadota</taxon>
        <taxon>Gammaproteobacteria</taxon>
        <taxon>Legionellales</taxon>
        <taxon>Legionellaceae</taxon>
        <taxon>Legionella</taxon>
    </lineage>
</organism>
<proteinExistence type="predicted"/>
<dbReference type="EMBL" id="PQWY01000012">
    <property type="protein sequence ID" value="PPK30231.1"/>
    <property type="molecule type" value="Genomic_DNA"/>
</dbReference>
<dbReference type="InterPro" id="IPR036259">
    <property type="entry name" value="MFS_trans_sf"/>
</dbReference>
<reference evidence="7 8" key="1">
    <citation type="submission" date="2018-02" db="EMBL/GenBank/DDBJ databases">
        <title>Draft genome sequences of four Legionella pneumophila clinical strains isolated in Ontario.</title>
        <authorList>
            <person name="Fortuna A."/>
            <person name="Ramnarine R."/>
            <person name="Li A."/>
            <person name="Frantz C."/>
            <person name="Mallo G."/>
        </authorList>
    </citation>
    <scope>NUCLEOTIDE SEQUENCE [LARGE SCALE GENOMIC DNA]</scope>
    <source>
        <strain evidence="7 8">LG61</strain>
    </source>
</reference>
<dbReference type="Gene3D" id="1.20.1250.20">
    <property type="entry name" value="MFS general substrate transporter like domains"/>
    <property type="match status" value="2"/>
</dbReference>
<sequence length="434" mass="47933">MQIINLHKHNNAIYFINFNIIQTTLNNLSAIKNSKITIWLVGVFFLLFQFFLQLSSGIIVGAIMHEENISALSAGLLSSAFYYVYTSFQIPVGILFDRYNTRYLLSVNAALCAIGCFLFASGHNLPTLFLGRLIIGAGSAFAFIGLSHLLRQHFPLKQYAFMIGLSETLGFTVTVLGMIGMGSLISHLGWRYFINIAGILGFLIASLCWLYIPNSKPIATFPHQYKQQIIPILKNKLAWFNGLFVCLEFSVITVFGAMWAVPFLQLKLDCTIKTASILTSMILLGAGLSCPLLGQISVHLNKRKPLIHASCLSTALLLILVLYLPIQSKLLMGFLMFSMGLTCGAYMLAYSISNELAPPEFLSTCTGFTNTLAMLSAPLLQPLVGFLLDVLSHHKSQYSLTDYQLALLIIPFAMLLASLFTCLLPEKSNQAIPN</sequence>
<dbReference type="PANTHER" id="PTHR23517">
    <property type="entry name" value="RESISTANCE PROTEIN MDTM, PUTATIVE-RELATED-RELATED"/>
    <property type="match status" value="1"/>
</dbReference>
<keyword evidence="4" id="KW-0812">Transmembrane</keyword>
<evidence type="ECO:0000256" key="2">
    <source>
        <dbReference type="ARBA" id="ARBA00022448"/>
    </source>
</evidence>
<evidence type="ECO:0000256" key="6">
    <source>
        <dbReference type="ARBA" id="ARBA00023136"/>
    </source>
</evidence>
<name>A0A2S6EYI6_LEGPN</name>
<evidence type="ECO:0000313" key="7">
    <source>
        <dbReference type="EMBL" id="PPK30231.1"/>
    </source>
</evidence>
<gene>
    <name evidence="7" type="ORF">C3928_09130</name>
</gene>
<keyword evidence="2" id="KW-0813">Transport</keyword>
<keyword evidence="3" id="KW-1003">Cell membrane</keyword>
<dbReference type="AlphaFoldDB" id="A0A2S6EYI6"/>
<dbReference type="SUPFAM" id="SSF103473">
    <property type="entry name" value="MFS general substrate transporter"/>
    <property type="match status" value="1"/>
</dbReference>
<dbReference type="GO" id="GO:0022857">
    <property type="term" value="F:transmembrane transporter activity"/>
    <property type="evidence" value="ECO:0007669"/>
    <property type="project" value="InterPro"/>
</dbReference>
<dbReference type="InterPro" id="IPR011701">
    <property type="entry name" value="MFS"/>
</dbReference>
<keyword evidence="5" id="KW-1133">Transmembrane helix</keyword>
<accession>A0A2S6EYI6</accession>
<dbReference type="PROSITE" id="PS50850">
    <property type="entry name" value="MFS"/>
    <property type="match status" value="1"/>
</dbReference>
<dbReference type="GO" id="GO:0005886">
    <property type="term" value="C:plasma membrane"/>
    <property type="evidence" value="ECO:0007669"/>
    <property type="project" value="UniProtKB-SubCell"/>
</dbReference>
<dbReference type="Pfam" id="PF07690">
    <property type="entry name" value="MFS_1"/>
    <property type="match status" value="1"/>
</dbReference>
<evidence type="ECO:0000313" key="8">
    <source>
        <dbReference type="Proteomes" id="UP000239239"/>
    </source>
</evidence>
<evidence type="ECO:0000256" key="1">
    <source>
        <dbReference type="ARBA" id="ARBA00004651"/>
    </source>
</evidence>
<comment type="subcellular location">
    <subcellularLocation>
        <location evidence="1">Cell membrane</location>
        <topology evidence="1">Multi-pass membrane protein</topology>
    </subcellularLocation>
</comment>
<evidence type="ECO:0000256" key="4">
    <source>
        <dbReference type="ARBA" id="ARBA00022692"/>
    </source>
</evidence>
<dbReference type="InterPro" id="IPR020846">
    <property type="entry name" value="MFS_dom"/>
</dbReference>